<dbReference type="RefSeq" id="WP_209555862.1">
    <property type="nucleotide sequence ID" value="NZ_JAEDXU010000001.1"/>
</dbReference>
<dbReference type="SUPFAM" id="SSF51556">
    <property type="entry name" value="Metallo-dependent hydrolases"/>
    <property type="match status" value="1"/>
</dbReference>
<dbReference type="PANTHER" id="PTHR10819">
    <property type="entry name" value="PHOSPHOTRIESTERASE-RELATED"/>
    <property type="match status" value="1"/>
</dbReference>
<protein>
    <submittedName>
        <fullName evidence="4">Phosphotriesterase-related protein</fullName>
    </submittedName>
</protein>
<keyword evidence="1" id="KW-0479">Metal-binding</keyword>
<evidence type="ECO:0000256" key="3">
    <source>
        <dbReference type="PROSITE-ProRule" id="PRU00679"/>
    </source>
</evidence>
<comment type="similarity">
    <text evidence="3">Belongs to the metallo-dependent hydrolases superfamily. Phosphotriesterase family.</text>
</comment>
<dbReference type="PIRSF" id="PIRSF016839">
    <property type="entry name" value="PhP"/>
    <property type="match status" value="1"/>
</dbReference>
<dbReference type="Gene3D" id="3.20.20.140">
    <property type="entry name" value="Metal-dependent hydrolases"/>
    <property type="match status" value="1"/>
</dbReference>
<evidence type="ECO:0000256" key="2">
    <source>
        <dbReference type="ARBA" id="ARBA00022801"/>
    </source>
</evidence>
<name>A0ABS4CEM1_9ENTE</name>
<reference evidence="4 5" key="1">
    <citation type="submission" date="2020-12" db="EMBL/GenBank/DDBJ databases">
        <title>Vagococcus allomyrinae sp. nov. and Enterococcus lavae sp. nov., isolated from the larvae of Allomyrina dichotoma.</title>
        <authorList>
            <person name="Lee S.D."/>
        </authorList>
    </citation>
    <scope>NUCLEOTIDE SEQUENCE [LARGE SCALE GENOMIC DNA]</scope>
    <source>
        <strain evidence="4 5">BWM-S5</strain>
    </source>
</reference>
<sequence>MVLVEGITYMHEHTTIDLSRIKNIDDTNLNCFEETVAEYKKLYTKGVRNIVDVTVMDMKRNPLYVQKAAEASGINIIQATGFYTERFLPEIVDEYSTQQLAELMVKEIEEGIADTSIKAQIIGEIGSSKDGWTEREKKVFNAAVIAHKKTGTPITTHTTLGTFGHEQVAFFKENGVELSKVVIGHVDLSGSGDYVLHMLEQGVYVEFDTVGKENYLPDIERVKMLQQIEEAGFTDKVFLSMDITRKSNLEYQDGIGYSYLLDVFVPLMKENDISESFIQKMLVTNPQEFFSVK</sequence>
<dbReference type="Proteomes" id="UP000673375">
    <property type="component" value="Unassembled WGS sequence"/>
</dbReference>
<dbReference type="InterPro" id="IPR032466">
    <property type="entry name" value="Metal_Hydrolase"/>
</dbReference>
<dbReference type="InterPro" id="IPR001559">
    <property type="entry name" value="Phosphotriesterase"/>
</dbReference>
<organism evidence="4 5">
    <name type="scientific">Enterococcus larvae</name>
    <dbReference type="NCBI Taxonomy" id="2794352"/>
    <lineage>
        <taxon>Bacteria</taxon>
        <taxon>Bacillati</taxon>
        <taxon>Bacillota</taxon>
        <taxon>Bacilli</taxon>
        <taxon>Lactobacillales</taxon>
        <taxon>Enterococcaceae</taxon>
        <taxon>Enterococcus</taxon>
    </lineage>
</organism>
<keyword evidence="5" id="KW-1185">Reference proteome</keyword>
<evidence type="ECO:0000313" key="4">
    <source>
        <dbReference type="EMBL" id="MBP1045075.1"/>
    </source>
</evidence>
<comment type="caution">
    <text evidence="4">The sequence shown here is derived from an EMBL/GenBank/DDBJ whole genome shotgun (WGS) entry which is preliminary data.</text>
</comment>
<proteinExistence type="inferred from homology"/>
<evidence type="ECO:0000313" key="5">
    <source>
        <dbReference type="Proteomes" id="UP000673375"/>
    </source>
</evidence>
<dbReference type="Pfam" id="PF02126">
    <property type="entry name" value="PTE"/>
    <property type="match status" value="1"/>
</dbReference>
<comment type="caution">
    <text evidence="3">Lacks conserved residue(s) required for the propagation of feature annotation.</text>
</comment>
<evidence type="ECO:0000256" key="1">
    <source>
        <dbReference type="ARBA" id="ARBA00022723"/>
    </source>
</evidence>
<keyword evidence="2" id="KW-0378">Hydrolase</keyword>
<gene>
    <name evidence="4" type="ORF">I6N96_02195</name>
</gene>
<dbReference type="EMBL" id="JAEDXU010000001">
    <property type="protein sequence ID" value="MBP1045075.1"/>
    <property type="molecule type" value="Genomic_DNA"/>
</dbReference>
<dbReference type="PROSITE" id="PS51347">
    <property type="entry name" value="PHOSPHOTRIESTERASE_2"/>
    <property type="match status" value="1"/>
</dbReference>
<dbReference type="PANTHER" id="PTHR10819:SF3">
    <property type="entry name" value="PHOSPHOTRIESTERASE-RELATED PROTEIN"/>
    <property type="match status" value="1"/>
</dbReference>
<accession>A0ABS4CEM1</accession>